<dbReference type="Proteomes" id="UP000249218">
    <property type="component" value="Unassembled WGS sequence"/>
</dbReference>
<feature type="coiled-coil region" evidence="1">
    <location>
        <begin position="912"/>
        <end position="946"/>
    </location>
</feature>
<feature type="compositionally biased region" description="Basic and acidic residues" evidence="2">
    <location>
        <begin position="714"/>
        <end position="738"/>
    </location>
</feature>
<dbReference type="AlphaFoldDB" id="A0A2W1B8Z8"/>
<feature type="compositionally biased region" description="Polar residues" evidence="2">
    <location>
        <begin position="820"/>
        <end position="833"/>
    </location>
</feature>
<reference evidence="3 4" key="1">
    <citation type="journal article" date="2017" name="BMC Biol.">
        <title>Genomic innovations, transcriptional plasticity and gene loss underlying the evolution and divergence of two highly polyphagous and invasive Helicoverpa pest species.</title>
        <authorList>
            <person name="Pearce S.L."/>
            <person name="Clarke D.F."/>
            <person name="East P.D."/>
            <person name="Elfekih S."/>
            <person name="Gordon K.H."/>
            <person name="Jermiin L.S."/>
            <person name="McGaughran A."/>
            <person name="Oakeshott J.G."/>
            <person name="Papanikolaou A."/>
            <person name="Perera O.P."/>
            <person name="Rane R.V."/>
            <person name="Richards S."/>
            <person name="Tay W.T."/>
            <person name="Walsh T.K."/>
            <person name="Anderson A."/>
            <person name="Anderson C.J."/>
            <person name="Asgari S."/>
            <person name="Board P.G."/>
            <person name="Bretschneider A."/>
            <person name="Campbell P.M."/>
            <person name="Chertemps T."/>
            <person name="Christeller J.T."/>
            <person name="Coppin C.W."/>
            <person name="Downes S.J."/>
            <person name="Duan G."/>
            <person name="Farnsworth C.A."/>
            <person name="Good R.T."/>
            <person name="Han L.B."/>
            <person name="Han Y.C."/>
            <person name="Hatje K."/>
            <person name="Horne I."/>
            <person name="Huang Y.P."/>
            <person name="Hughes D.S."/>
            <person name="Jacquin-Joly E."/>
            <person name="James W."/>
            <person name="Jhangiani S."/>
            <person name="Kollmar M."/>
            <person name="Kuwar S.S."/>
            <person name="Li S."/>
            <person name="Liu N.Y."/>
            <person name="Maibeche M.T."/>
            <person name="Miller J.R."/>
            <person name="Montagne N."/>
            <person name="Perry T."/>
            <person name="Qu J."/>
            <person name="Song S.V."/>
            <person name="Sutton G.G."/>
            <person name="Vogel H."/>
            <person name="Walenz B.P."/>
            <person name="Xu W."/>
            <person name="Zhang H.J."/>
            <person name="Zou Z."/>
            <person name="Batterham P."/>
            <person name="Edwards O.R."/>
            <person name="Feyereisen R."/>
            <person name="Gibbs R.A."/>
            <person name="Heckel D.G."/>
            <person name="McGrath A."/>
            <person name="Robin C."/>
            <person name="Scherer S.E."/>
            <person name="Worley K.C."/>
            <person name="Wu Y.D."/>
        </authorList>
    </citation>
    <scope>NUCLEOTIDE SEQUENCE [LARGE SCALE GENOMIC DNA]</scope>
    <source>
        <strain evidence="3">Harm_GR_Male_#8</strain>
        <tissue evidence="3">Whole organism</tissue>
    </source>
</reference>
<evidence type="ECO:0000256" key="1">
    <source>
        <dbReference type="SAM" id="Coils"/>
    </source>
</evidence>
<feature type="compositionally biased region" description="Basic residues" evidence="2">
    <location>
        <begin position="792"/>
        <end position="813"/>
    </location>
</feature>
<feature type="compositionally biased region" description="Polar residues" evidence="2">
    <location>
        <begin position="1102"/>
        <end position="1117"/>
    </location>
</feature>
<feature type="compositionally biased region" description="Basic and acidic residues" evidence="2">
    <location>
        <begin position="764"/>
        <end position="779"/>
    </location>
</feature>
<feature type="compositionally biased region" description="Basic and acidic residues" evidence="2">
    <location>
        <begin position="588"/>
        <end position="601"/>
    </location>
</feature>
<accession>A0A2W1B8Z8</accession>
<dbReference type="EMBL" id="KZ150211">
    <property type="protein sequence ID" value="PZC72189.1"/>
    <property type="molecule type" value="Genomic_DNA"/>
</dbReference>
<keyword evidence="1" id="KW-0175">Coiled coil</keyword>
<feature type="compositionally biased region" description="Basic residues" evidence="2">
    <location>
        <begin position="1076"/>
        <end position="1087"/>
    </location>
</feature>
<feature type="compositionally biased region" description="Basic and acidic residues" evidence="2">
    <location>
        <begin position="1088"/>
        <end position="1098"/>
    </location>
</feature>
<feature type="compositionally biased region" description="Polar residues" evidence="2">
    <location>
        <begin position="847"/>
        <end position="863"/>
    </location>
</feature>
<evidence type="ECO:0000313" key="4">
    <source>
        <dbReference type="Proteomes" id="UP000249218"/>
    </source>
</evidence>
<dbReference type="OrthoDB" id="412793at2759"/>
<name>A0A2W1B8Z8_HELAM</name>
<evidence type="ECO:0000313" key="3">
    <source>
        <dbReference type="EMBL" id="PZC72189.1"/>
    </source>
</evidence>
<keyword evidence="4" id="KW-1185">Reference proteome</keyword>
<feature type="coiled-coil region" evidence="1">
    <location>
        <begin position="980"/>
        <end position="1021"/>
    </location>
</feature>
<dbReference type="SUPFAM" id="SSF56219">
    <property type="entry name" value="DNase I-like"/>
    <property type="match status" value="1"/>
</dbReference>
<feature type="compositionally biased region" description="Polar residues" evidence="2">
    <location>
        <begin position="475"/>
        <end position="519"/>
    </location>
</feature>
<gene>
    <name evidence="3" type="primary">HaOG211779</name>
    <name evidence="3" type="ORF">B5X24_HaOG211779</name>
</gene>
<feature type="compositionally biased region" description="Polar residues" evidence="2">
    <location>
        <begin position="602"/>
        <end position="611"/>
    </location>
</feature>
<feature type="compositionally biased region" description="Low complexity" evidence="2">
    <location>
        <begin position="571"/>
        <end position="583"/>
    </location>
</feature>
<protein>
    <recommendedName>
        <fullName evidence="5">Endonuclease/exonuclease/phosphatase domain-containing protein</fullName>
    </recommendedName>
</protein>
<organism evidence="3 4">
    <name type="scientific">Helicoverpa armigera</name>
    <name type="common">Cotton bollworm</name>
    <name type="synonym">Heliothis armigera</name>
    <dbReference type="NCBI Taxonomy" id="29058"/>
    <lineage>
        <taxon>Eukaryota</taxon>
        <taxon>Metazoa</taxon>
        <taxon>Ecdysozoa</taxon>
        <taxon>Arthropoda</taxon>
        <taxon>Hexapoda</taxon>
        <taxon>Insecta</taxon>
        <taxon>Pterygota</taxon>
        <taxon>Neoptera</taxon>
        <taxon>Endopterygota</taxon>
        <taxon>Lepidoptera</taxon>
        <taxon>Glossata</taxon>
        <taxon>Ditrysia</taxon>
        <taxon>Noctuoidea</taxon>
        <taxon>Noctuidae</taxon>
        <taxon>Heliothinae</taxon>
        <taxon>Helicoverpa</taxon>
    </lineage>
</organism>
<proteinExistence type="predicted"/>
<feature type="compositionally biased region" description="Basic and acidic residues" evidence="2">
    <location>
        <begin position="555"/>
        <end position="570"/>
    </location>
</feature>
<feature type="region of interest" description="Disordered" evidence="2">
    <location>
        <begin position="383"/>
        <end position="449"/>
    </location>
</feature>
<feature type="compositionally biased region" description="Polar residues" evidence="2">
    <location>
        <begin position="749"/>
        <end position="760"/>
    </location>
</feature>
<dbReference type="InterPro" id="IPR036691">
    <property type="entry name" value="Endo/exonu/phosph_ase_sf"/>
</dbReference>
<sequence>MLCNFAAANNLFICGTKFPHKNIHKGTWKVPGKNQYNQIDHILVSKRRLSNVQDVRVYRGANCDSDHFLLIAAVKNKTCRVQNTKGEKRVKWATEKLKDSAAAALYKREVTKQLDKQQLSSSIDEEWQSIKAAVIESAKNTIGEAKRTRNGEWFDGDYEQALNKKNKTRLTYLQNSNDTNKELYRTERNRCRKLARCKKRKAEREKFIRMEHLRDRNNTRHFFKEINSFRKGYQPKTSACQDKSGTLLTERADVLKRWREYFDDLLNADEASQAITSTYYDVEELLPPPSLAEVQRAIRSLKNNKAPGLDTITSELYKAGGDDIEYRLHRLHKHRRHSKSKSKRKKSKEEDQGSADKSKASRAGLTVLELLELQARARAIRAQLQQEQRNKPPSEPTQEPPHSSDNEVEIKEEPAEVVEISSDDEKPKIEDLQKKITQEKEPDLPQLQATVTKQVNDLIITVPKSTKQKIKLNRNKSISSTDNTTSVANNSAATNEKSVTENVATPKNSEPTPKSNTEVNKNVNKKDKAKKKKKDKKKDRKDDIDNDEITLQLSDTEKMDLLEDLDRKNYDSVSSCSDSSSDSSDSDDDKKDKGKEKDSSIKEVNQTPATSKDNEENTDKVTVVSEKIEKDNTEKDLEAKDDESPNKDIIEVEKEEESNHKLDQEDCSKNTKLESSENDNNTEKGDKMDTENEEINSSTEIIETNPETEISIAENKDISEKDQPATLKGTDEDTDILKDINTIIDEENNSQTKDTDNNMSEGELSDRESSEVEAVDLKPEVVCISDEEGSKKAKKKKKKKDKKAKKDKKTKKKDFRESADQNFFKNNDGNTSENEIENPRSIEVIDNTPTSDTGIDKNLPTTKNPDKVDLTAENTEKENKALSDDDIEAVYEIMELSDDSSCCEVEFKILSKEPTTSEIEALSAKIDEIEREEIITEKEIIEYEKQKEQNDLDSITNISWKDRYLDSTKVKKVLNTANILNAIRKKNIELKKKLAESKNDEKEAEREIEIEKEKIDNIVLEEGTIEQYNTLETSNKYVDPVKEVSKDLKKDAKLLLKMYKKLLKYNDMNKPENPNKQKKKKRKKVKKDSKNKDAKDTIVSEVESTSEGNVLSKNDNLQVAEEMTKLN</sequence>
<feature type="region of interest" description="Disordered" evidence="2">
    <location>
        <begin position="331"/>
        <end position="361"/>
    </location>
</feature>
<feature type="compositionally biased region" description="Basic and acidic residues" evidence="2">
    <location>
        <begin position="402"/>
        <end position="414"/>
    </location>
</feature>
<feature type="compositionally biased region" description="Low complexity" evidence="2">
    <location>
        <begin position="695"/>
        <end position="712"/>
    </location>
</feature>
<feature type="compositionally biased region" description="Basic residues" evidence="2">
    <location>
        <begin position="527"/>
        <end position="539"/>
    </location>
</feature>
<feature type="compositionally biased region" description="Basic and acidic residues" evidence="2">
    <location>
        <begin position="347"/>
        <end position="359"/>
    </location>
</feature>
<feature type="region of interest" description="Disordered" evidence="2">
    <location>
        <begin position="463"/>
        <end position="880"/>
    </location>
</feature>
<feature type="compositionally biased region" description="Basic and acidic residues" evidence="2">
    <location>
        <begin position="626"/>
        <end position="690"/>
    </location>
</feature>
<evidence type="ECO:0008006" key="5">
    <source>
        <dbReference type="Google" id="ProtNLM"/>
    </source>
</evidence>
<feature type="compositionally biased region" description="Basic and acidic residues" evidence="2">
    <location>
        <begin position="864"/>
        <end position="880"/>
    </location>
</feature>
<feature type="region of interest" description="Disordered" evidence="2">
    <location>
        <begin position="1065"/>
        <end position="1127"/>
    </location>
</feature>
<evidence type="ECO:0000256" key="2">
    <source>
        <dbReference type="SAM" id="MobiDB-lite"/>
    </source>
</evidence>
<feature type="compositionally biased region" description="Basic residues" evidence="2">
    <location>
        <begin position="331"/>
        <end position="346"/>
    </location>
</feature>
<feature type="compositionally biased region" description="Basic and acidic residues" evidence="2">
    <location>
        <begin position="423"/>
        <end position="443"/>
    </location>
</feature>
<dbReference type="Gene3D" id="3.60.10.10">
    <property type="entry name" value="Endonuclease/exonuclease/phosphatase"/>
    <property type="match status" value="1"/>
</dbReference>